<feature type="transmembrane region" description="Helical" evidence="1">
    <location>
        <begin position="26"/>
        <end position="49"/>
    </location>
</feature>
<dbReference type="InParanoid" id="A0A2P6N274"/>
<gene>
    <name evidence="2" type="ORF">PROFUN_14028</name>
</gene>
<evidence type="ECO:0000256" key="1">
    <source>
        <dbReference type="SAM" id="Phobius"/>
    </source>
</evidence>
<organism evidence="2 3">
    <name type="scientific">Planoprotostelium fungivorum</name>
    <dbReference type="NCBI Taxonomy" id="1890364"/>
    <lineage>
        <taxon>Eukaryota</taxon>
        <taxon>Amoebozoa</taxon>
        <taxon>Evosea</taxon>
        <taxon>Variosea</taxon>
        <taxon>Cavosteliida</taxon>
        <taxon>Cavosteliaceae</taxon>
        <taxon>Planoprotostelium</taxon>
    </lineage>
</organism>
<evidence type="ECO:0000313" key="2">
    <source>
        <dbReference type="EMBL" id="PRP78054.1"/>
    </source>
</evidence>
<reference evidence="2 3" key="1">
    <citation type="journal article" date="2018" name="Genome Biol. Evol.">
        <title>Multiple Roots of Fruiting Body Formation in Amoebozoa.</title>
        <authorList>
            <person name="Hillmann F."/>
            <person name="Forbes G."/>
            <person name="Novohradska S."/>
            <person name="Ferling I."/>
            <person name="Riege K."/>
            <person name="Groth M."/>
            <person name="Westermann M."/>
            <person name="Marz M."/>
            <person name="Spaller T."/>
            <person name="Winckler T."/>
            <person name="Schaap P."/>
            <person name="Glockner G."/>
        </authorList>
    </citation>
    <scope>NUCLEOTIDE SEQUENCE [LARGE SCALE GENOMIC DNA]</scope>
    <source>
        <strain evidence="2 3">Jena</strain>
    </source>
</reference>
<protein>
    <submittedName>
        <fullName evidence="2">Uncharacterized protein</fullName>
    </submittedName>
</protein>
<dbReference type="EMBL" id="MDYQ01000242">
    <property type="protein sequence ID" value="PRP78054.1"/>
    <property type="molecule type" value="Genomic_DNA"/>
</dbReference>
<accession>A0A2P6N274</accession>
<feature type="transmembrane region" description="Helical" evidence="1">
    <location>
        <begin position="70"/>
        <end position="91"/>
    </location>
</feature>
<sequence>MQQVKSGFENAKKLFSLVKPFFRERAYFHLTCLLILGTTQSSVVVYLSYAQRMLTDTLQSKDEGGAFQAAINNFLYLLIFAIPVFGLNDFISSGAYVSW</sequence>
<dbReference type="AlphaFoldDB" id="A0A2P6N274"/>
<evidence type="ECO:0000313" key="3">
    <source>
        <dbReference type="Proteomes" id="UP000241769"/>
    </source>
</evidence>
<name>A0A2P6N274_9EUKA</name>
<feature type="non-terminal residue" evidence="2">
    <location>
        <position position="99"/>
    </location>
</feature>
<comment type="caution">
    <text evidence="2">The sequence shown here is derived from an EMBL/GenBank/DDBJ whole genome shotgun (WGS) entry which is preliminary data.</text>
</comment>
<keyword evidence="1" id="KW-0472">Membrane</keyword>
<dbReference type="OrthoDB" id="422637at2759"/>
<proteinExistence type="predicted"/>
<keyword evidence="1" id="KW-1133">Transmembrane helix</keyword>
<keyword evidence="3" id="KW-1185">Reference proteome</keyword>
<keyword evidence="1" id="KW-0812">Transmembrane</keyword>
<dbReference type="Proteomes" id="UP000241769">
    <property type="component" value="Unassembled WGS sequence"/>
</dbReference>